<dbReference type="InterPro" id="IPR000719">
    <property type="entry name" value="Prot_kinase_dom"/>
</dbReference>
<feature type="compositionally biased region" description="Polar residues" evidence="1">
    <location>
        <begin position="1616"/>
        <end position="1642"/>
    </location>
</feature>
<evidence type="ECO:0000256" key="1">
    <source>
        <dbReference type="SAM" id="MobiDB-lite"/>
    </source>
</evidence>
<comment type="caution">
    <text evidence="3">The sequence shown here is derived from an EMBL/GenBank/DDBJ whole genome shotgun (WGS) entry which is preliminary data.</text>
</comment>
<organism evidence="3 4">
    <name type="scientific">Tritrichomonas musculus</name>
    <dbReference type="NCBI Taxonomy" id="1915356"/>
    <lineage>
        <taxon>Eukaryota</taxon>
        <taxon>Metamonada</taxon>
        <taxon>Parabasalia</taxon>
        <taxon>Tritrichomonadida</taxon>
        <taxon>Tritrichomonadidae</taxon>
        <taxon>Tritrichomonas</taxon>
    </lineage>
</organism>
<feature type="compositionally biased region" description="Polar residues" evidence="1">
    <location>
        <begin position="1489"/>
        <end position="1505"/>
    </location>
</feature>
<feature type="compositionally biased region" description="Low complexity" evidence="1">
    <location>
        <begin position="1333"/>
        <end position="1342"/>
    </location>
</feature>
<name>A0ABR2K591_9EUKA</name>
<feature type="compositionally biased region" description="Basic and acidic residues" evidence="1">
    <location>
        <begin position="1426"/>
        <end position="1451"/>
    </location>
</feature>
<keyword evidence="4" id="KW-1185">Reference proteome</keyword>
<protein>
    <recommendedName>
        <fullName evidence="2">Protein kinase domain-containing protein</fullName>
    </recommendedName>
</protein>
<feature type="compositionally biased region" description="Low complexity" evidence="1">
    <location>
        <begin position="1646"/>
        <end position="1661"/>
    </location>
</feature>
<dbReference type="SUPFAM" id="SSF56112">
    <property type="entry name" value="Protein kinase-like (PK-like)"/>
    <property type="match status" value="1"/>
</dbReference>
<feature type="region of interest" description="Disordered" evidence="1">
    <location>
        <begin position="1039"/>
        <end position="1668"/>
    </location>
</feature>
<feature type="compositionally biased region" description="Polar residues" evidence="1">
    <location>
        <begin position="1084"/>
        <end position="1112"/>
    </location>
</feature>
<accession>A0ABR2K591</accession>
<dbReference type="InterPro" id="IPR011009">
    <property type="entry name" value="Kinase-like_dom_sf"/>
</dbReference>
<feature type="domain" description="Protein kinase" evidence="2">
    <location>
        <begin position="21"/>
        <end position="291"/>
    </location>
</feature>
<evidence type="ECO:0000313" key="4">
    <source>
        <dbReference type="Proteomes" id="UP001470230"/>
    </source>
</evidence>
<proteinExistence type="predicted"/>
<feature type="compositionally biased region" description="Acidic residues" evidence="1">
    <location>
        <begin position="1588"/>
        <end position="1597"/>
    </location>
</feature>
<feature type="compositionally biased region" description="Acidic residues" evidence="1">
    <location>
        <begin position="1051"/>
        <end position="1062"/>
    </location>
</feature>
<dbReference type="EMBL" id="JAPFFF010000007">
    <property type="protein sequence ID" value="KAK8886209.1"/>
    <property type="molecule type" value="Genomic_DNA"/>
</dbReference>
<gene>
    <name evidence="3" type="ORF">M9Y10_041669</name>
</gene>
<feature type="compositionally biased region" description="Basic residues" evidence="1">
    <location>
        <begin position="1570"/>
        <end position="1583"/>
    </location>
</feature>
<sequence length="1683" mass="188897">MKTSISSHYSDFQPSYKYKFFELENAIHTSSKIPVTIWSLNLTSFVQSNQNYSADKIQGFIEKLRMSLNALKRIFHPNILRIYETNDEELEPNVLSFSSERIKFCLDGFCLKKSSETINKFTKDETLFIASQISDGLLYLHNQLSVANFGICPENIFITPNFEVKIGSLIHFSKFSEPLAVVEPNLYPTECSIFDIDKRFLSPELKSHNNVTSKADIFMFGLTILYCYEGENFLNEMESSQTSESQFLLDYLNGSSPSNTPDDMKIILSKCFSEEPSERPTFQQLSDSNALTQLLIKVLNFIDTIEEKPVENHKSFYRGLGGIIDQYSERLLLLKIVPILVNDAYTNYNDQSLLLDHILPMLLTASIKLPANQIDTKIVKKLFQIPTCQNFFLENSHKFLTSANEINDINDRIPFIGAVALNCYHYENTKEKGQYLVRLLFEKSASLDQDDYREIILTPLFKSPDCGILLLFYIQTSEDDEDDSDFHNLAVLTISYALEVVNDDNQEEKSARLEQKVQELIPKLLEYGKSMKLRTFQALILNPISKKSENMNVLLENLNLIDDPDSLALIVNKLKENNNPIYKKIFPILMTKIETMNSKDFEENVFKPFFFTDPLCALSMIENVNKIQKMESDSTQEDPSSQLTMVQSIIINSYKSPEKDIREKVPLSIPLLFDSLTPNQKANSAVLKENIFGPFYENFSSNASKDQEKCILQLIKSTPQDSPAVESIVNLTYENCSSNEGIMNEISPLIPSYLSTSKDIRPEIIKTLIESDKYSESLSESAVSNISSIKDINTKMFILKHALENATESTDYEKLAGVFVEVCNSQEFVKEYNNSKFNEVQTSFVSPLFQNIESADYLISNFDLFDHQYPTSKKVQMLIVTEVSSLVNKLMAAGQDCSALSEAIPEFLRKCSPDIKESLESLQNATDSISPKEPIDYPYISTILDSLNGQMNEELAPKCTKYLRSLYRKIIKDDDEDNKKLMVNKIATNLTNLPAYSSQTTAGVSLSIELVENSYIDASKREQLLKFIEQTVSAIRNNKDFKPSFTNDGTNNDDDDESDNNNDNEKANNAVNFSLRNKDPFDSNPPTSSAETPAQGSANPFDSPPASNTNGIQDPFALSKNDSQPSFNDPFANTNKTNSNPPTNDPFSASSANDPFNAASNGRDPFNTASSSKDPFNTASNSKDPFNAVSNSNDPFKTASNDDVSFKAASNDNDPFKTASNDNNPFKTDPNVNDPFNAVSNSNDPFKTASNDNNPFKTASNDNNPFKTAPNSNDPFNTVSSSNDPFKTTPANDEQFNTAPNSNDPFKTTPINNQFNSASQQGSSQESSEKESFPSALSSKSPSNPPQLPSSLATSSNASQNATKSVKIDIKKDKKQKEKEAKEKKKKEKLEKKLKAKDKKFKEKERRKSRNDLPINTMPSGSFRTNDIERPRANNIERPRANNIEKPRRDPIGSLNARPNAFNTANTTNNVNRNPFATPSNAVDPFKNVESSPNHFSSPNQNNPFVNPFASAQQQQPQQQSHSNDPFGSPSGQVNPFASSQPAQTNNNNETVDPFASSPVAEDNDDSSHDHHHHHHHHHGKNKKSTEDGDEEEDTEDATPKRRESRPNASRRHTENCQSIQPSYSGSQNDDLFKQGNHQRTPSFGIFSRSSTSHIISSSFESENKATSDARIDFNNDEIDFDD</sequence>
<dbReference type="PANTHER" id="PTHR12984:SF6">
    <property type="entry name" value="SCY1-LIKE PROTEIN 2"/>
    <property type="match status" value="1"/>
</dbReference>
<feature type="compositionally biased region" description="Polar residues" evidence="1">
    <location>
        <begin position="1238"/>
        <end position="1316"/>
    </location>
</feature>
<dbReference type="InterPro" id="IPR016024">
    <property type="entry name" value="ARM-type_fold"/>
</dbReference>
<reference evidence="3 4" key="1">
    <citation type="submission" date="2024-04" db="EMBL/GenBank/DDBJ databases">
        <title>Tritrichomonas musculus Genome.</title>
        <authorList>
            <person name="Alves-Ferreira E."/>
            <person name="Grigg M."/>
            <person name="Lorenzi H."/>
            <person name="Galac M."/>
        </authorList>
    </citation>
    <scope>NUCLEOTIDE SEQUENCE [LARGE SCALE GENOMIC DNA]</scope>
    <source>
        <strain evidence="3 4">EAF2021</strain>
    </source>
</reference>
<feature type="compositionally biased region" description="Low complexity" evidence="1">
    <location>
        <begin position="1456"/>
        <end position="1477"/>
    </location>
</feature>
<feature type="compositionally biased region" description="Polar residues" evidence="1">
    <location>
        <begin position="1521"/>
        <end position="1551"/>
    </location>
</feature>
<feature type="compositionally biased region" description="Basic and acidic residues" evidence="1">
    <location>
        <begin position="1366"/>
        <end position="1393"/>
    </location>
</feature>
<feature type="compositionally biased region" description="Low complexity" evidence="1">
    <location>
        <begin position="1133"/>
        <end position="1146"/>
    </location>
</feature>
<dbReference type="InterPro" id="IPR051177">
    <property type="entry name" value="CIK-Related_Protein"/>
</dbReference>
<feature type="compositionally biased region" description="Polar residues" evidence="1">
    <location>
        <begin position="1353"/>
        <end position="1364"/>
    </location>
</feature>
<feature type="compositionally biased region" description="Low complexity" evidence="1">
    <location>
        <begin position="1317"/>
        <end position="1326"/>
    </location>
</feature>
<dbReference type="Proteomes" id="UP001470230">
    <property type="component" value="Unassembled WGS sequence"/>
</dbReference>
<feature type="compositionally biased region" description="Polar residues" evidence="1">
    <location>
        <begin position="1147"/>
        <end position="1160"/>
    </location>
</feature>
<dbReference type="Gene3D" id="1.10.510.10">
    <property type="entry name" value="Transferase(Phosphotransferase) domain 1"/>
    <property type="match status" value="1"/>
</dbReference>
<feature type="compositionally biased region" description="Polar residues" evidence="1">
    <location>
        <begin position="1167"/>
        <end position="1226"/>
    </location>
</feature>
<dbReference type="SUPFAM" id="SSF48371">
    <property type="entry name" value="ARM repeat"/>
    <property type="match status" value="1"/>
</dbReference>
<dbReference type="PANTHER" id="PTHR12984">
    <property type="entry name" value="SCY1-RELATED S/T PROTEIN KINASE-LIKE"/>
    <property type="match status" value="1"/>
</dbReference>
<evidence type="ECO:0000259" key="2">
    <source>
        <dbReference type="PROSITE" id="PS50011"/>
    </source>
</evidence>
<evidence type="ECO:0000313" key="3">
    <source>
        <dbReference type="EMBL" id="KAK8886209.1"/>
    </source>
</evidence>
<dbReference type="Pfam" id="PF00069">
    <property type="entry name" value="Pkinase"/>
    <property type="match status" value="1"/>
</dbReference>
<dbReference type="PROSITE" id="PS50011">
    <property type="entry name" value="PROTEIN_KINASE_DOM"/>
    <property type="match status" value="1"/>
</dbReference>